<keyword evidence="5" id="KW-1185">Reference proteome</keyword>
<evidence type="ECO:0000313" key="5">
    <source>
        <dbReference type="Proteomes" id="UP001341840"/>
    </source>
</evidence>
<accession>A0ABU6UCR3</accession>
<feature type="domain" description="Disease resistance protein winged helix" evidence="2">
    <location>
        <begin position="258"/>
        <end position="295"/>
    </location>
</feature>
<dbReference type="PROSITE" id="PS51450">
    <property type="entry name" value="LRR"/>
    <property type="match status" value="1"/>
</dbReference>
<organism evidence="4 5">
    <name type="scientific">Stylosanthes scabra</name>
    <dbReference type="NCBI Taxonomy" id="79078"/>
    <lineage>
        <taxon>Eukaryota</taxon>
        <taxon>Viridiplantae</taxon>
        <taxon>Streptophyta</taxon>
        <taxon>Embryophyta</taxon>
        <taxon>Tracheophyta</taxon>
        <taxon>Spermatophyta</taxon>
        <taxon>Magnoliopsida</taxon>
        <taxon>eudicotyledons</taxon>
        <taxon>Gunneridae</taxon>
        <taxon>Pentapetalae</taxon>
        <taxon>rosids</taxon>
        <taxon>fabids</taxon>
        <taxon>Fabales</taxon>
        <taxon>Fabaceae</taxon>
        <taxon>Papilionoideae</taxon>
        <taxon>50 kb inversion clade</taxon>
        <taxon>dalbergioids sensu lato</taxon>
        <taxon>Dalbergieae</taxon>
        <taxon>Pterocarpus clade</taxon>
        <taxon>Stylosanthes</taxon>
    </lineage>
</organism>
<dbReference type="InterPro" id="IPR056789">
    <property type="entry name" value="LRR_R13L1-DRL21"/>
</dbReference>
<dbReference type="InterPro" id="IPR058922">
    <property type="entry name" value="WHD_DRP"/>
</dbReference>
<reference evidence="4 5" key="1">
    <citation type="journal article" date="2023" name="Plants (Basel)">
        <title>Bridging the Gap: Combining Genomics and Transcriptomics Approaches to Understand Stylosanthes scabra, an Orphan Legume from the Brazilian Caatinga.</title>
        <authorList>
            <person name="Ferreira-Neto J.R.C."/>
            <person name="da Silva M.D."/>
            <person name="Binneck E."/>
            <person name="de Melo N.F."/>
            <person name="da Silva R.H."/>
            <person name="de Melo A.L.T.M."/>
            <person name="Pandolfi V."/>
            <person name="Bustamante F.O."/>
            <person name="Brasileiro-Vidal A.C."/>
            <person name="Benko-Iseppon A.M."/>
        </authorList>
    </citation>
    <scope>NUCLEOTIDE SEQUENCE [LARGE SCALE GENOMIC DNA]</scope>
    <source>
        <tissue evidence="4">Leaves</tissue>
    </source>
</reference>
<evidence type="ECO:0000256" key="1">
    <source>
        <dbReference type="ARBA" id="ARBA00022737"/>
    </source>
</evidence>
<dbReference type="Proteomes" id="UP001341840">
    <property type="component" value="Unassembled WGS sequence"/>
</dbReference>
<dbReference type="Pfam" id="PF25019">
    <property type="entry name" value="LRR_R13L1-DRL21"/>
    <property type="match status" value="1"/>
</dbReference>
<comment type="caution">
    <text evidence="4">The sequence shown here is derived from an EMBL/GenBank/DDBJ whole genome shotgun (WGS) entry which is preliminary data.</text>
</comment>
<gene>
    <name evidence="4" type="ORF">PIB30_038741</name>
</gene>
<dbReference type="Gene3D" id="3.80.10.10">
    <property type="entry name" value="Ribonuclease Inhibitor"/>
    <property type="match status" value="1"/>
</dbReference>
<evidence type="ECO:0000259" key="3">
    <source>
        <dbReference type="Pfam" id="PF25019"/>
    </source>
</evidence>
<dbReference type="InterPro" id="IPR032675">
    <property type="entry name" value="LRR_dom_sf"/>
</dbReference>
<sequence>METTSSSLPRVRGMLDSLIECCDILQGCHQAFATIGITPNHFTHRLLTLQSCLPHIDSCDPQQPSFSNVIMDLSYDLETLFEDIHLQQHMASSYSSDPTFWSQFLATQQQLVHQGSSILYGTSHRLASMLKLIDQLVSQIKPSSSSISLPHTPSHHVIVQKPQIGNNYYGLKQLIDENEPPSSSVGFHDNHACLIRCNYYNSLCFSSLRRGFGFLQCSTAFRDLKLPPSWKDLGFPWYLKQCVEFYNFASTNFPSRPNKETMLLLWIAEGFVQQTQGTSLEDEASQYFDALLQRGDIENQFNHQFPIVPEGFFCFDNSNGVIDNDNLPQHEHHVCMPCFSDSHMETISNLPNSDVCRSLFVFSQNYNHSSNTHLEDHHYHDKFMLPSILFLKLTNLRVLILYGIGFSIVPDYIFGLLHLRYLDLSNNPLKELPDSLANLLRLQTLKILQTYIKSVPKNLYKMANLRHLCADSGTCFEFVPPYIGRLVSLQTFEDFAVIRQNGCRITELKDLNNLHGKLCIRQLENVKSSDEAQQARLYLKKHLTWLRLCWSESGILDVDVNFDVIEFLQPHHNLQLLEIYGYLNSTFPSWISDPSFKNLSSITLEECVCEQLPEFGVLPSLKSLRISVVTGVDDIYESFYGHGKVKVGFPSLCTLVTAPSRDEKLEYAK</sequence>
<dbReference type="PANTHER" id="PTHR47186:SF3">
    <property type="entry name" value="OS09G0267800 PROTEIN"/>
    <property type="match status" value="1"/>
</dbReference>
<dbReference type="InterPro" id="IPR001611">
    <property type="entry name" value="Leu-rich_rpt"/>
</dbReference>
<dbReference type="Pfam" id="PF23559">
    <property type="entry name" value="WHD_DRP"/>
    <property type="match status" value="1"/>
</dbReference>
<dbReference type="Pfam" id="PF00560">
    <property type="entry name" value="LRR_1"/>
    <property type="match status" value="1"/>
</dbReference>
<evidence type="ECO:0000313" key="4">
    <source>
        <dbReference type="EMBL" id="MED6159046.1"/>
    </source>
</evidence>
<keyword evidence="1" id="KW-0677">Repeat</keyword>
<protein>
    <submittedName>
        <fullName evidence="4">Uncharacterized protein</fullName>
    </submittedName>
</protein>
<feature type="domain" description="R13L1/DRL21-like LRR repeat region" evidence="3">
    <location>
        <begin position="505"/>
        <end position="627"/>
    </location>
</feature>
<dbReference type="PANTHER" id="PTHR47186">
    <property type="entry name" value="LEUCINE-RICH REPEAT-CONTAINING PROTEIN 57"/>
    <property type="match status" value="1"/>
</dbReference>
<dbReference type="SUPFAM" id="SSF52058">
    <property type="entry name" value="L domain-like"/>
    <property type="match status" value="1"/>
</dbReference>
<name>A0ABU6UCR3_9FABA</name>
<dbReference type="EMBL" id="JASCZI010121030">
    <property type="protein sequence ID" value="MED6159046.1"/>
    <property type="molecule type" value="Genomic_DNA"/>
</dbReference>
<evidence type="ECO:0000259" key="2">
    <source>
        <dbReference type="Pfam" id="PF23559"/>
    </source>
</evidence>
<proteinExistence type="predicted"/>